<evidence type="ECO:0000313" key="2">
    <source>
        <dbReference type="EMBL" id="TYK55988.1"/>
    </source>
</evidence>
<feature type="region of interest" description="Disordered" evidence="1">
    <location>
        <begin position="39"/>
        <end position="67"/>
    </location>
</feature>
<evidence type="ECO:0000313" key="3">
    <source>
        <dbReference type="Proteomes" id="UP000324029"/>
    </source>
</evidence>
<gene>
    <name evidence="2" type="ORF">FXO26_19740</name>
</gene>
<dbReference type="Proteomes" id="UP000324029">
    <property type="component" value="Unassembled WGS sequence"/>
</dbReference>
<protein>
    <submittedName>
        <fullName evidence="2">Uncharacterized protein</fullName>
    </submittedName>
</protein>
<dbReference type="EMBL" id="VSRO01000010">
    <property type="protein sequence ID" value="TYK55988.1"/>
    <property type="molecule type" value="Genomic_DNA"/>
</dbReference>
<dbReference type="AlphaFoldDB" id="A0A5D3G7Z6"/>
<dbReference type="RefSeq" id="WP_148853859.1">
    <property type="nucleotide sequence ID" value="NZ_VSRO01000010.1"/>
</dbReference>
<name>A0A5D3G7Z6_9PSED</name>
<evidence type="ECO:0000256" key="1">
    <source>
        <dbReference type="SAM" id="MobiDB-lite"/>
    </source>
</evidence>
<organism evidence="2 3">
    <name type="scientific">Pseudomonas synxantha</name>
    <dbReference type="NCBI Taxonomy" id="47883"/>
    <lineage>
        <taxon>Bacteria</taxon>
        <taxon>Pseudomonadati</taxon>
        <taxon>Pseudomonadota</taxon>
        <taxon>Gammaproteobacteria</taxon>
        <taxon>Pseudomonadales</taxon>
        <taxon>Pseudomonadaceae</taxon>
        <taxon>Pseudomonas</taxon>
    </lineage>
</organism>
<reference evidence="2 3" key="1">
    <citation type="submission" date="2019-08" db="EMBL/GenBank/DDBJ databases">
        <title>Subclass B2 metallo-beta lactamase from Pseudomonas synxantha.</title>
        <authorList>
            <person name="Poirel L."/>
            <person name="Palmieri M."/>
            <person name="Masseron A."/>
            <person name="Perreten V."/>
            <person name="Nordman P."/>
        </authorList>
    </citation>
    <scope>NUCLEOTIDE SEQUENCE [LARGE SCALE GENOMIC DNA]</scope>
    <source>
        <strain evidence="2 3">MCP106</strain>
    </source>
</reference>
<proteinExistence type="predicted"/>
<reference evidence="2 3" key="2">
    <citation type="submission" date="2019-08" db="EMBL/GenBank/DDBJ databases">
        <authorList>
            <person name="Brilhante M."/>
            <person name="Perreten V."/>
        </authorList>
    </citation>
    <scope>NUCLEOTIDE SEQUENCE [LARGE SCALE GENOMIC DNA]</scope>
    <source>
        <strain evidence="2 3">MCP106</strain>
    </source>
</reference>
<sequence>MNDDQAKQIDEIVRKIAADDSTSFDAAFKVATGVLKLHALNPPKGQPSGGESENSQASGSQADQVSD</sequence>
<comment type="caution">
    <text evidence="2">The sequence shown here is derived from an EMBL/GenBank/DDBJ whole genome shotgun (WGS) entry which is preliminary data.</text>
</comment>
<feature type="compositionally biased region" description="Polar residues" evidence="1">
    <location>
        <begin position="49"/>
        <end position="67"/>
    </location>
</feature>
<accession>A0A5D3G7Z6</accession>